<comment type="cofactor">
    <cofactor evidence="1 9">
        <name>Mg(2+)</name>
        <dbReference type="ChEBI" id="CHEBI:18420"/>
    </cofactor>
</comment>
<keyword evidence="8 9" id="KW-0460">Magnesium</keyword>
<protein>
    <recommendedName>
        <fullName evidence="9">Ribonuclease H1</fullName>
        <shortName evidence="9">RNase H1</shortName>
        <ecNumber evidence="9">3.1.26.4</ecNumber>
    </recommendedName>
</protein>
<dbReference type="Proteomes" id="UP001107558">
    <property type="component" value="Chromosome 3"/>
</dbReference>
<keyword evidence="13" id="KW-1185">Reference proteome</keyword>
<dbReference type="GO" id="GO:0000287">
    <property type="term" value="F:magnesium ion binding"/>
    <property type="evidence" value="ECO:0007669"/>
    <property type="project" value="UniProtKB-UniRule"/>
</dbReference>
<evidence type="ECO:0000256" key="5">
    <source>
        <dbReference type="ARBA" id="ARBA00022723"/>
    </source>
</evidence>
<dbReference type="CDD" id="cd09280">
    <property type="entry name" value="RNase_HI_eukaryote_like"/>
    <property type="match status" value="1"/>
</dbReference>
<evidence type="ECO:0000313" key="13">
    <source>
        <dbReference type="Proteomes" id="UP001107558"/>
    </source>
</evidence>
<comment type="function">
    <text evidence="2 9">Endonuclease that specifically degrades the RNA of RNA-DNA hybrids.</text>
</comment>
<organism evidence="12 13">
    <name type="scientific">Polypedilum vanderplanki</name>
    <name type="common">Sleeping chironomid midge</name>
    <dbReference type="NCBI Taxonomy" id="319348"/>
    <lineage>
        <taxon>Eukaryota</taxon>
        <taxon>Metazoa</taxon>
        <taxon>Ecdysozoa</taxon>
        <taxon>Arthropoda</taxon>
        <taxon>Hexapoda</taxon>
        <taxon>Insecta</taxon>
        <taxon>Pterygota</taxon>
        <taxon>Neoptera</taxon>
        <taxon>Endopterygota</taxon>
        <taxon>Diptera</taxon>
        <taxon>Nematocera</taxon>
        <taxon>Chironomoidea</taxon>
        <taxon>Chironomidae</taxon>
        <taxon>Chironominae</taxon>
        <taxon>Polypedilum</taxon>
        <taxon>Polypedilum</taxon>
    </lineage>
</organism>
<evidence type="ECO:0000256" key="3">
    <source>
        <dbReference type="ARBA" id="ARBA00005300"/>
    </source>
</evidence>
<dbReference type="InterPro" id="IPR037056">
    <property type="entry name" value="RNase_H1_N_sf"/>
</dbReference>
<keyword evidence="5 9" id="KW-0479">Metal-binding</keyword>
<feature type="compositionally biased region" description="Basic and acidic residues" evidence="10">
    <location>
        <begin position="91"/>
        <end position="101"/>
    </location>
</feature>
<dbReference type="Gene3D" id="3.30.420.10">
    <property type="entry name" value="Ribonuclease H-like superfamily/Ribonuclease H"/>
    <property type="match status" value="1"/>
</dbReference>
<dbReference type="GO" id="GO:0003676">
    <property type="term" value="F:nucleic acid binding"/>
    <property type="evidence" value="ECO:0007669"/>
    <property type="project" value="UniProtKB-UniRule"/>
</dbReference>
<dbReference type="InterPro" id="IPR017067">
    <property type="entry name" value="RNase_H1_euk"/>
</dbReference>
<dbReference type="InterPro" id="IPR011320">
    <property type="entry name" value="RNase_H1_N"/>
</dbReference>
<dbReference type="PROSITE" id="PS50879">
    <property type="entry name" value="RNASE_H_1"/>
    <property type="match status" value="1"/>
</dbReference>
<dbReference type="GO" id="GO:0043137">
    <property type="term" value="P:DNA replication, removal of RNA primer"/>
    <property type="evidence" value="ECO:0007669"/>
    <property type="project" value="TreeGrafter"/>
</dbReference>
<dbReference type="SUPFAM" id="SSF55658">
    <property type="entry name" value="L9 N-domain-like"/>
    <property type="match status" value="1"/>
</dbReference>
<evidence type="ECO:0000313" key="12">
    <source>
        <dbReference type="EMBL" id="KAG5670564.1"/>
    </source>
</evidence>
<evidence type="ECO:0000256" key="2">
    <source>
        <dbReference type="ARBA" id="ARBA00004065"/>
    </source>
</evidence>
<comment type="catalytic activity">
    <reaction evidence="9">
        <text>Endonucleolytic cleavage to 5'-phosphomonoester.</text>
        <dbReference type="EC" id="3.1.26.4"/>
    </reaction>
</comment>
<dbReference type="GO" id="GO:0004523">
    <property type="term" value="F:RNA-DNA hybrid ribonuclease activity"/>
    <property type="evidence" value="ECO:0007669"/>
    <property type="project" value="UniProtKB-UniRule"/>
</dbReference>
<dbReference type="AlphaFoldDB" id="A0A9J6BL28"/>
<dbReference type="InterPro" id="IPR036397">
    <property type="entry name" value="RNaseH_sf"/>
</dbReference>
<dbReference type="SUPFAM" id="SSF53098">
    <property type="entry name" value="Ribonuclease H-like"/>
    <property type="match status" value="1"/>
</dbReference>
<evidence type="ECO:0000256" key="4">
    <source>
        <dbReference type="ARBA" id="ARBA00022722"/>
    </source>
</evidence>
<dbReference type="InterPro" id="IPR009027">
    <property type="entry name" value="Ribosomal_bL9/RNase_H1_N"/>
</dbReference>
<dbReference type="Pfam" id="PF01693">
    <property type="entry name" value="Cauli_VI"/>
    <property type="match status" value="1"/>
</dbReference>
<reference evidence="12" key="1">
    <citation type="submission" date="2021-03" db="EMBL/GenBank/DDBJ databases">
        <title>Chromosome level genome of the anhydrobiotic midge Polypedilum vanderplanki.</title>
        <authorList>
            <person name="Yoshida Y."/>
            <person name="Kikawada T."/>
            <person name="Gusev O."/>
        </authorList>
    </citation>
    <scope>NUCLEOTIDE SEQUENCE</scope>
    <source>
        <strain evidence="12">NIAS01</strain>
        <tissue evidence="12">Whole body or cell culture</tissue>
    </source>
</reference>
<dbReference type="Pfam" id="PF00075">
    <property type="entry name" value="RNase_H"/>
    <property type="match status" value="1"/>
</dbReference>
<evidence type="ECO:0000256" key="6">
    <source>
        <dbReference type="ARBA" id="ARBA00022759"/>
    </source>
</evidence>
<keyword evidence="7 9" id="KW-0378">Hydrolase</keyword>
<evidence type="ECO:0000259" key="11">
    <source>
        <dbReference type="PROSITE" id="PS50879"/>
    </source>
</evidence>
<evidence type="ECO:0000256" key="8">
    <source>
        <dbReference type="ARBA" id="ARBA00022842"/>
    </source>
</evidence>
<gene>
    <name evidence="12" type="ORF">PVAND_000818</name>
</gene>
<comment type="similarity">
    <text evidence="3 9">Belongs to the RNase H family.</text>
</comment>
<keyword evidence="4 9" id="KW-0540">Nuclease</keyword>
<sequence>MPFYAVAKGKETGIYSTWDDCQLQVKGFSGAIYKKFKTKAEAEEFIEKKSEPVKKKRKIEYTEEDEIRDILKFVETCEDEEIPTSSTNKSTNKDYSKPKIKSELPGETTLKKYGKYIFNEDANGFVHVFTDGSCESNGSKFARAGLGVYFGKNHPLNASEPVKGKATNNVGEIQASIKAIESAQSCEIRKLNIFTDSQYLMNSICIWMPKWKKNKWMLANQKEVKNKIDFQRLDQLINSGNMLIKWSYIPAHKGHDGNEAADRLAKEGAQRYKF</sequence>
<dbReference type="FunFam" id="3.30.420.10:FF:000115">
    <property type="entry name" value="Ribonuclease H"/>
    <property type="match status" value="1"/>
</dbReference>
<name>A0A9J6BL28_POLVA</name>
<dbReference type="PANTHER" id="PTHR10642:SF31">
    <property type="entry name" value="RIBONUCLEASE H1"/>
    <property type="match status" value="1"/>
</dbReference>
<comment type="caution">
    <text evidence="12">The sequence shown here is derived from an EMBL/GenBank/DDBJ whole genome shotgun (WGS) entry which is preliminary data.</text>
</comment>
<dbReference type="EMBL" id="JADBJN010000003">
    <property type="protein sequence ID" value="KAG5670564.1"/>
    <property type="molecule type" value="Genomic_DNA"/>
</dbReference>
<evidence type="ECO:0000256" key="1">
    <source>
        <dbReference type="ARBA" id="ARBA00001946"/>
    </source>
</evidence>
<dbReference type="PANTHER" id="PTHR10642">
    <property type="entry name" value="RIBONUCLEASE H1"/>
    <property type="match status" value="1"/>
</dbReference>
<dbReference type="InterPro" id="IPR050092">
    <property type="entry name" value="RNase_H"/>
</dbReference>
<dbReference type="FunFam" id="3.40.970.10:FF:000002">
    <property type="entry name" value="Ribonuclease H"/>
    <property type="match status" value="1"/>
</dbReference>
<dbReference type="OrthoDB" id="407198at2759"/>
<keyword evidence="6 9" id="KW-0255">Endonuclease</keyword>
<dbReference type="InterPro" id="IPR002156">
    <property type="entry name" value="RNaseH_domain"/>
</dbReference>
<evidence type="ECO:0000256" key="10">
    <source>
        <dbReference type="SAM" id="MobiDB-lite"/>
    </source>
</evidence>
<proteinExistence type="inferred from homology"/>
<dbReference type="PIRSF" id="PIRSF036852">
    <property type="entry name" value="Ribonuclease_H1_euk"/>
    <property type="match status" value="1"/>
</dbReference>
<feature type="region of interest" description="Disordered" evidence="10">
    <location>
        <begin position="82"/>
        <end position="101"/>
    </location>
</feature>
<dbReference type="InterPro" id="IPR012337">
    <property type="entry name" value="RNaseH-like_sf"/>
</dbReference>
<dbReference type="Gene3D" id="3.40.970.10">
    <property type="entry name" value="Ribonuclease H1, N-terminal domain"/>
    <property type="match status" value="1"/>
</dbReference>
<feature type="domain" description="RNase H type-1" evidence="11">
    <location>
        <begin position="122"/>
        <end position="270"/>
    </location>
</feature>
<evidence type="ECO:0000256" key="7">
    <source>
        <dbReference type="ARBA" id="ARBA00022801"/>
    </source>
</evidence>
<accession>A0A9J6BL28</accession>
<evidence type="ECO:0000256" key="9">
    <source>
        <dbReference type="PIRNR" id="PIRNR036852"/>
    </source>
</evidence>
<dbReference type="EC" id="3.1.26.4" evidence="9"/>